<dbReference type="OrthoDB" id="3212118at2"/>
<dbReference type="SUPFAM" id="SSF50475">
    <property type="entry name" value="FMN-binding split barrel"/>
    <property type="match status" value="1"/>
</dbReference>
<dbReference type="InterPro" id="IPR024747">
    <property type="entry name" value="Pyridox_Oxase-rel"/>
</dbReference>
<sequence>MKLDSAGLQVLSPAECVELLASTPIGRVVFTDHALPAVQPVNFVLDGTTVVMRTTPGSKLAVAARNTVVAFETDEFDPETGTGWSVTAIGYARAVTDPVETERLAHLSGAPWSPDGNDRFIVMPIRQVSGRRVRVRP</sequence>
<dbReference type="Gene3D" id="2.30.110.10">
    <property type="entry name" value="Electron Transport, Fmn-binding Protein, Chain A"/>
    <property type="match status" value="1"/>
</dbReference>
<organism evidence="1 2">
    <name type="scientific">Thermopolyspora flexuosa</name>
    <dbReference type="NCBI Taxonomy" id="103836"/>
    <lineage>
        <taxon>Bacteria</taxon>
        <taxon>Bacillati</taxon>
        <taxon>Actinomycetota</taxon>
        <taxon>Actinomycetes</taxon>
        <taxon>Streptosporangiales</taxon>
        <taxon>Streptosporangiaceae</taxon>
        <taxon>Thermopolyspora</taxon>
    </lineage>
</organism>
<evidence type="ECO:0000313" key="2">
    <source>
        <dbReference type="Proteomes" id="UP000319213"/>
    </source>
</evidence>
<proteinExistence type="predicted"/>
<name>A0A543IUL9_9ACTN</name>
<dbReference type="AlphaFoldDB" id="A0A543IUL9"/>
<dbReference type="RefSeq" id="WP_142258460.1">
    <property type="nucleotide sequence ID" value="NZ_BMPV01000006.1"/>
</dbReference>
<comment type="caution">
    <text evidence="1">The sequence shown here is derived from an EMBL/GenBank/DDBJ whole genome shotgun (WGS) entry which is preliminary data.</text>
</comment>
<dbReference type="Proteomes" id="UP000319213">
    <property type="component" value="Unassembled WGS sequence"/>
</dbReference>
<reference evidence="1 2" key="1">
    <citation type="submission" date="2019-06" db="EMBL/GenBank/DDBJ databases">
        <title>Sequencing the genomes of 1000 actinobacteria strains.</title>
        <authorList>
            <person name="Klenk H.-P."/>
        </authorList>
    </citation>
    <scope>NUCLEOTIDE SEQUENCE [LARGE SCALE GENOMIC DNA]</scope>
    <source>
        <strain evidence="1 2">DSM 43186</strain>
    </source>
</reference>
<dbReference type="EMBL" id="VFPQ01000001">
    <property type="protein sequence ID" value="TQM74260.1"/>
    <property type="molecule type" value="Genomic_DNA"/>
</dbReference>
<dbReference type="InterPro" id="IPR012349">
    <property type="entry name" value="Split_barrel_FMN-bd"/>
</dbReference>
<keyword evidence="2" id="KW-1185">Reference proteome</keyword>
<dbReference type="Pfam" id="PF12900">
    <property type="entry name" value="Pyridox_ox_2"/>
    <property type="match status" value="1"/>
</dbReference>
<evidence type="ECO:0000313" key="1">
    <source>
        <dbReference type="EMBL" id="TQM74260.1"/>
    </source>
</evidence>
<gene>
    <name evidence="1" type="ORF">FHX40_0928</name>
</gene>
<protein>
    <submittedName>
        <fullName evidence="1">Pyridoxamine 5'-phosphate oxidase-like protein</fullName>
    </submittedName>
</protein>
<accession>A0A543IUL9</accession>